<gene>
    <name evidence="2" type="ORF">GS453_10555</name>
</gene>
<evidence type="ECO:0000313" key="2">
    <source>
        <dbReference type="EMBL" id="MBM4627316.1"/>
    </source>
</evidence>
<dbReference type="RefSeq" id="WP_157664953.1">
    <property type="nucleotide sequence ID" value="NZ_AP025268.1"/>
</dbReference>
<evidence type="ECO:0000256" key="1">
    <source>
        <dbReference type="SAM" id="MobiDB-lite"/>
    </source>
</evidence>
<organism evidence="2 3">
    <name type="scientific">Rhodococcus hoagii</name>
    <name type="common">Corynebacterium equii</name>
    <dbReference type="NCBI Taxonomy" id="43767"/>
    <lineage>
        <taxon>Bacteria</taxon>
        <taxon>Bacillati</taxon>
        <taxon>Actinomycetota</taxon>
        <taxon>Actinomycetes</taxon>
        <taxon>Mycobacteriales</taxon>
        <taxon>Nocardiaceae</taxon>
        <taxon>Prescottella</taxon>
    </lineage>
</organism>
<proteinExistence type="predicted"/>
<reference evidence="2" key="1">
    <citation type="submission" date="2019-11" db="EMBL/GenBank/DDBJ databases">
        <title>Spread of Macrolides and rifampicin resistant Rhodococcus equi in clinical isolates in the USA.</title>
        <authorList>
            <person name="Alvarez-Narvaez S."/>
            <person name="Huber L."/>
            <person name="Cohen N.D."/>
            <person name="Slovis N."/>
            <person name="Greiter M."/>
            <person name="Giguere S."/>
            <person name="Hart K."/>
        </authorList>
    </citation>
    <scope>NUCLEOTIDE SEQUENCE</scope>
    <source>
        <strain evidence="2">Lh_38</strain>
    </source>
</reference>
<dbReference type="Proteomes" id="UP000738270">
    <property type="component" value="Unassembled WGS sequence"/>
</dbReference>
<protein>
    <submittedName>
        <fullName evidence="2">Uncharacterized protein</fullName>
    </submittedName>
</protein>
<accession>A0AAP2AMP7</accession>
<evidence type="ECO:0000313" key="3">
    <source>
        <dbReference type="Proteomes" id="UP000738270"/>
    </source>
</evidence>
<dbReference type="AlphaFoldDB" id="A0AAP2AMP7"/>
<name>A0AAP2AMP7_RHOHA</name>
<dbReference type="EMBL" id="WUXD01000002">
    <property type="protein sequence ID" value="MBM4627316.1"/>
    <property type="molecule type" value="Genomic_DNA"/>
</dbReference>
<comment type="caution">
    <text evidence="2">The sequence shown here is derived from an EMBL/GenBank/DDBJ whole genome shotgun (WGS) entry which is preliminary data.</text>
</comment>
<feature type="region of interest" description="Disordered" evidence="1">
    <location>
        <begin position="34"/>
        <end position="53"/>
    </location>
</feature>
<sequence>MRQVRQKSLDTGIPVNAYIEAALRAWVEDAEIGTVKPGRRRDLGPGGKARAKA</sequence>